<evidence type="ECO:0000256" key="1">
    <source>
        <dbReference type="SAM" id="SignalP"/>
    </source>
</evidence>
<dbReference type="PROSITE" id="PS51257">
    <property type="entry name" value="PROKAR_LIPOPROTEIN"/>
    <property type="match status" value="1"/>
</dbReference>
<dbReference type="GO" id="GO:0004623">
    <property type="term" value="F:phospholipase A2 activity"/>
    <property type="evidence" value="ECO:0007669"/>
    <property type="project" value="InterPro"/>
</dbReference>
<dbReference type="AlphaFoldDB" id="D7BCT4"/>
<evidence type="ECO:0000313" key="3">
    <source>
        <dbReference type="Proteomes" id="UP000001916"/>
    </source>
</evidence>
<dbReference type="OrthoDB" id="290927at2"/>
<dbReference type="Proteomes" id="UP000001916">
    <property type="component" value="Chromosome"/>
</dbReference>
<accession>D7BCT4</accession>
<dbReference type="InterPro" id="IPR015141">
    <property type="entry name" value="PLipase_A2_prok/fun"/>
</dbReference>
<dbReference type="Pfam" id="PF09056">
    <property type="entry name" value="Phospholip_A2_3"/>
    <property type="match status" value="1"/>
</dbReference>
<dbReference type="EMBL" id="CP002042">
    <property type="protein sequence ID" value="ADH64667.1"/>
    <property type="molecule type" value="Genomic_DNA"/>
</dbReference>
<dbReference type="Gene3D" id="1.20.90.10">
    <property type="entry name" value="Phospholipase A2 domain"/>
    <property type="match status" value="1"/>
</dbReference>
<dbReference type="InterPro" id="IPR036444">
    <property type="entry name" value="PLipase_A2_dom_sf"/>
</dbReference>
<dbReference type="KEGG" id="msv:Mesil_2824"/>
<dbReference type="GO" id="GO:0050482">
    <property type="term" value="P:arachidonate secretion"/>
    <property type="evidence" value="ECO:0007669"/>
    <property type="project" value="InterPro"/>
</dbReference>
<name>D7BCT4_ALLS1</name>
<evidence type="ECO:0000313" key="2">
    <source>
        <dbReference type="EMBL" id="ADH64667.1"/>
    </source>
</evidence>
<organism evidence="2 3">
    <name type="scientific">Allomeiothermus silvanus (strain ATCC 700542 / DSM 9946 / NBRC 106475 / NCIMB 13440 / VI-R2)</name>
    <name type="common">Thermus silvanus</name>
    <dbReference type="NCBI Taxonomy" id="526227"/>
    <lineage>
        <taxon>Bacteria</taxon>
        <taxon>Thermotogati</taxon>
        <taxon>Deinococcota</taxon>
        <taxon>Deinococci</taxon>
        <taxon>Thermales</taxon>
        <taxon>Thermaceae</taxon>
        <taxon>Allomeiothermus</taxon>
    </lineage>
</organism>
<feature type="signal peptide" evidence="1">
    <location>
        <begin position="1"/>
        <end position="20"/>
    </location>
</feature>
<dbReference type="STRING" id="526227.Mesil_2824"/>
<reference evidence="2 3" key="1">
    <citation type="journal article" date="2010" name="Stand. Genomic Sci.">
        <title>Complete genome sequence of Meiothermus silvanus type strain (VI-R2).</title>
        <authorList>
            <person name="Sikorski J."/>
            <person name="Tindall B.J."/>
            <person name="Lowry S."/>
            <person name="Lucas S."/>
            <person name="Nolan M."/>
            <person name="Copeland A."/>
            <person name="Glavina Del Rio T."/>
            <person name="Tice H."/>
            <person name="Cheng J.F."/>
            <person name="Han C."/>
            <person name="Pitluck S."/>
            <person name="Liolios K."/>
            <person name="Ivanova N."/>
            <person name="Mavromatis K."/>
            <person name="Mikhailova N."/>
            <person name="Pati A."/>
            <person name="Goodwin L."/>
            <person name="Chen A."/>
            <person name="Palaniappan K."/>
            <person name="Land M."/>
            <person name="Hauser L."/>
            <person name="Chang Y.J."/>
            <person name="Jeffries C.D."/>
            <person name="Rohde M."/>
            <person name="Goker M."/>
            <person name="Woyke T."/>
            <person name="Bristow J."/>
            <person name="Eisen J.A."/>
            <person name="Markowitz V."/>
            <person name="Hugenholtz P."/>
            <person name="Kyrpides N.C."/>
            <person name="Klenk H.P."/>
            <person name="Lapidus A."/>
        </authorList>
    </citation>
    <scope>NUCLEOTIDE SEQUENCE [LARGE SCALE GENOMIC DNA]</scope>
    <source>
        <strain evidence="3">ATCC 700542 / DSM 9946 / VI-R2</strain>
    </source>
</reference>
<proteinExistence type="predicted"/>
<dbReference type="GO" id="GO:0006644">
    <property type="term" value="P:phospholipid metabolic process"/>
    <property type="evidence" value="ECO:0007669"/>
    <property type="project" value="InterPro"/>
</dbReference>
<keyword evidence="3" id="KW-1185">Reference proteome</keyword>
<protein>
    <submittedName>
        <fullName evidence="2">Phospholipase A2</fullName>
    </submittedName>
</protein>
<feature type="chain" id="PRO_5003092929" evidence="1">
    <location>
        <begin position="21"/>
        <end position="209"/>
    </location>
</feature>
<gene>
    <name evidence="2" type="ordered locus">Mesil_2824</name>
</gene>
<dbReference type="SMR" id="D7BCT4"/>
<dbReference type="RefSeq" id="WP_013159201.1">
    <property type="nucleotide sequence ID" value="NC_014212.1"/>
</dbReference>
<sequence>MRVVLLMLVLVLAACGSQTGAPNWTLEQIAALTPEQIDALSEGELQKIQTILQPEFARVESQLIQLQSQLEALVAAQDSRWPNFDYTVYLATAIPYGTFFTYYRTYSGPDWSNDGCSYSPDKPLFLNFKDPCNHHDFGYRNVPQYARGRSETYRKYVDDRFLSNLKSVCGDLSWWDPRKDKCYVLAYTYYAAVRNFGEGPYYSTQKRYP</sequence>
<keyword evidence="1" id="KW-0732">Signal</keyword>
<dbReference type="HOGENOM" id="CLU_1228271_0_0_0"/>
<dbReference type="SUPFAM" id="SSF48619">
    <property type="entry name" value="Phospholipase A2, PLA2"/>
    <property type="match status" value="1"/>
</dbReference>
<dbReference type="eggNOG" id="COG5479">
    <property type="taxonomic scope" value="Bacteria"/>
</dbReference>